<keyword evidence="2" id="KW-1185">Reference proteome</keyword>
<evidence type="ECO:0000313" key="1">
    <source>
        <dbReference type="EMBL" id="MEK0187536.1"/>
    </source>
</evidence>
<dbReference type="Proteomes" id="UP001384579">
    <property type="component" value="Unassembled WGS sequence"/>
</dbReference>
<comment type="caution">
    <text evidence="1">The sequence shown here is derived from an EMBL/GenBank/DDBJ whole genome shotgun (WGS) entry which is preliminary data.</text>
</comment>
<dbReference type="RefSeq" id="WP_340541829.1">
    <property type="nucleotide sequence ID" value="NZ_JBBLXS010000377.1"/>
</dbReference>
<name>A0ABU8YTD4_9CYAN</name>
<sequence length="223" mass="24466">MIQKFRVAATSGAAHVKRQFNYESGPLTPEMVHEAAKEAKILELQKQLRVAYNRHHAKIRANTVEVERLTLEAIESGLTDKLQIDKFVDKAIIASAKHDQDIINLQQQLQHALGLIKIEGVSTATLQNTNFRQRLLLIKASHQAKTEVRTNSFQQSLRAIQASPQQAIAIQQRRSAFNNYINATDYDAVPAVAGGSSGGGNLSVGGSSKGFLGGLFDFFSGRK</sequence>
<proteinExistence type="predicted"/>
<dbReference type="EMBL" id="JBBLXS010000377">
    <property type="protein sequence ID" value="MEK0187536.1"/>
    <property type="molecule type" value="Genomic_DNA"/>
</dbReference>
<organism evidence="1 2">
    <name type="scientific">Microcoleus anatoxicus PTRS2</name>
    <dbReference type="NCBI Taxonomy" id="2705321"/>
    <lineage>
        <taxon>Bacteria</taxon>
        <taxon>Bacillati</taxon>
        <taxon>Cyanobacteriota</taxon>
        <taxon>Cyanophyceae</taxon>
        <taxon>Oscillatoriophycideae</taxon>
        <taxon>Oscillatoriales</taxon>
        <taxon>Microcoleaceae</taxon>
        <taxon>Microcoleus</taxon>
        <taxon>Microcoleus anatoxicus</taxon>
    </lineage>
</organism>
<reference evidence="1 2" key="1">
    <citation type="journal article" date="2020" name="Harmful Algae">
        <title>Molecular and morphological characterization of a novel dihydroanatoxin-a producing Microcoleus species (cyanobacteria) from the Russian River, California, USA.</title>
        <authorList>
            <person name="Conklin K.Y."/>
            <person name="Stancheva R."/>
            <person name="Otten T.G."/>
            <person name="Fadness R."/>
            <person name="Boyer G.L."/>
            <person name="Read B."/>
            <person name="Zhang X."/>
            <person name="Sheath R.G."/>
        </authorList>
    </citation>
    <scope>NUCLEOTIDE SEQUENCE [LARGE SCALE GENOMIC DNA]</scope>
    <source>
        <strain evidence="1 2">PTRS2</strain>
    </source>
</reference>
<gene>
    <name evidence="1" type="ORF">WMG39_22155</name>
</gene>
<protein>
    <submittedName>
        <fullName evidence="1">Uncharacterized protein</fullName>
    </submittedName>
</protein>
<accession>A0ABU8YTD4</accession>
<evidence type="ECO:0000313" key="2">
    <source>
        <dbReference type="Proteomes" id="UP001384579"/>
    </source>
</evidence>